<feature type="compositionally biased region" description="Polar residues" evidence="13">
    <location>
        <begin position="410"/>
        <end position="426"/>
    </location>
</feature>
<evidence type="ECO:0000256" key="6">
    <source>
        <dbReference type="ARBA" id="ARBA00022827"/>
    </source>
</evidence>
<feature type="region of interest" description="Disordered" evidence="13">
    <location>
        <begin position="397"/>
        <end position="448"/>
    </location>
</feature>
<dbReference type="SUPFAM" id="SSF103657">
    <property type="entry name" value="BAR/IMD domain-like"/>
    <property type="match status" value="1"/>
</dbReference>
<dbReference type="InterPro" id="IPR027267">
    <property type="entry name" value="AH/BAR_dom_sf"/>
</dbReference>
<feature type="compositionally biased region" description="Polar residues" evidence="13">
    <location>
        <begin position="564"/>
        <end position="578"/>
    </location>
</feature>
<dbReference type="EMBL" id="MVBO01000013">
    <property type="protein sequence ID" value="OZJ05580.1"/>
    <property type="molecule type" value="Genomic_DNA"/>
</dbReference>
<keyword evidence="3" id="KW-0963">Cytoplasm</keyword>
<dbReference type="GO" id="GO:0007010">
    <property type="term" value="P:cytoskeleton organization"/>
    <property type="evidence" value="ECO:0007669"/>
    <property type="project" value="TreeGrafter"/>
</dbReference>
<dbReference type="Gene3D" id="1.20.120.310">
    <property type="entry name" value="ERV/ALR sulfhydryl oxidase domain"/>
    <property type="match status" value="1"/>
</dbReference>
<evidence type="ECO:0000256" key="1">
    <source>
        <dbReference type="ARBA" id="ARBA00001974"/>
    </source>
</evidence>
<dbReference type="InterPro" id="IPR036774">
    <property type="entry name" value="ERV/ALR_sulphydryl_oxid_sf"/>
</dbReference>
<keyword evidence="9" id="KW-0206">Cytoskeleton</keyword>
<dbReference type="Gene3D" id="1.20.1270.60">
    <property type="entry name" value="Arfaptin homology (AH) domain/BAR domain"/>
    <property type="match status" value="1"/>
</dbReference>
<feature type="region of interest" description="Disordered" evidence="13">
    <location>
        <begin position="460"/>
        <end position="719"/>
    </location>
</feature>
<accession>A0A261Y4L2</accession>
<comment type="cofactor">
    <cofactor evidence="1 11">
        <name>FAD</name>
        <dbReference type="ChEBI" id="CHEBI:57692"/>
    </cofactor>
</comment>
<dbReference type="InterPro" id="IPR017905">
    <property type="entry name" value="ERV/ALR_sulphydryl_oxidase"/>
</dbReference>
<feature type="compositionally biased region" description="Polar residues" evidence="13">
    <location>
        <begin position="935"/>
        <end position="945"/>
    </location>
</feature>
<evidence type="ECO:0000256" key="2">
    <source>
        <dbReference type="ARBA" id="ARBA00004245"/>
    </source>
</evidence>
<evidence type="ECO:0000256" key="3">
    <source>
        <dbReference type="ARBA" id="ARBA00022490"/>
    </source>
</evidence>
<keyword evidence="17" id="KW-1185">Reference proteome</keyword>
<evidence type="ECO:0000256" key="9">
    <source>
        <dbReference type="ARBA" id="ARBA00023212"/>
    </source>
</evidence>
<comment type="subcellular location">
    <subcellularLocation>
        <location evidence="2">Cytoplasm</location>
        <location evidence="2">Cytoskeleton</location>
    </subcellularLocation>
</comment>
<reference evidence="16 17" key="1">
    <citation type="journal article" date="2017" name="Mycologia">
        <title>Bifiguratus adelaidae, gen. et sp. nov., a new member of Mucoromycotina in endophytic and soil-dwelling habitats.</title>
        <authorList>
            <person name="Torres-Cruz T.J."/>
            <person name="Billingsley Tobias T.L."/>
            <person name="Almatruk M."/>
            <person name="Hesse C."/>
            <person name="Kuske C.R."/>
            <person name="Desiro A."/>
            <person name="Benucci G.M."/>
            <person name="Bonito G."/>
            <person name="Stajich J.E."/>
            <person name="Dunlap C."/>
            <person name="Arnold A.E."/>
            <person name="Porras-Alfaro A."/>
        </authorList>
    </citation>
    <scope>NUCLEOTIDE SEQUENCE [LARGE SCALE GENOMIC DNA]</scope>
    <source>
        <strain evidence="16 17">AZ0501</strain>
    </source>
</reference>
<feature type="region of interest" description="Disordered" evidence="13">
    <location>
        <begin position="731"/>
        <end position="753"/>
    </location>
</feature>
<dbReference type="GO" id="GO:0016972">
    <property type="term" value="F:thiol oxidase activity"/>
    <property type="evidence" value="ECO:0007669"/>
    <property type="project" value="UniProtKB-EC"/>
</dbReference>
<name>A0A261Y4L2_9FUNG</name>
<evidence type="ECO:0000256" key="11">
    <source>
        <dbReference type="RuleBase" id="RU371123"/>
    </source>
</evidence>
<feature type="compositionally biased region" description="Basic and acidic residues" evidence="13">
    <location>
        <begin position="520"/>
        <end position="536"/>
    </location>
</feature>
<dbReference type="SMART" id="SM00055">
    <property type="entry name" value="FCH"/>
    <property type="match status" value="1"/>
</dbReference>
<evidence type="ECO:0000256" key="10">
    <source>
        <dbReference type="PROSITE-ProRule" id="PRU01077"/>
    </source>
</evidence>
<evidence type="ECO:0000256" key="5">
    <source>
        <dbReference type="ARBA" id="ARBA00022630"/>
    </source>
</evidence>
<feature type="compositionally biased region" description="Low complexity" evidence="13">
    <location>
        <begin position="680"/>
        <end position="691"/>
    </location>
</feature>
<keyword evidence="5 11" id="KW-0285">Flavoprotein</keyword>
<dbReference type="GO" id="GO:0005543">
    <property type="term" value="F:phospholipid binding"/>
    <property type="evidence" value="ECO:0007669"/>
    <property type="project" value="TreeGrafter"/>
</dbReference>
<feature type="compositionally biased region" description="Polar residues" evidence="13">
    <location>
        <begin position="702"/>
        <end position="713"/>
    </location>
</feature>
<dbReference type="InterPro" id="IPR001060">
    <property type="entry name" value="FCH_dom"/>
</dbReference>
<dbReference type="EC" id="1.8.3.2" evidence="11"/>
<evidence type="ECO:0000256" key="7">
    <source>
        <dbReference type="ARBA" id="ARBA00023002"/>
    </source>
</evidence>
<comment type="catalytic activity">
    <reaction evidence="11">
        <text>2 R'C(R)SH + O2 = R'C(R)S-S(R)CR' + H2O2</text>
        <dbReference type="Rhea" id="RHEA:17357"/>
        <dbReference type="ChEBI" id="CHEBI:15379"/>
        <dbReference type="ChEBI" id="CHEBI:16240"/>
        <dbReference type="ChEBI" id="CHEBI:16520"/>
        <dbReference type="ChEBI" id="CHEBI:17412"/>
        <dbReference type="EC" id="1.8.3.2"/>
    </reaction>
</comment>
<feature type="compositionally biased region" description="Polar residues" evidence="13">
    <location>
        <begin position="1074"/>
        <end position="1098"/>
    </location>
</feature>
<evidence type="ECO:0000313" key="17">
    <source>
        <dbReference type="Proteomes" id="UP000242875"/>
    </source>
</evidence>
<dbReference type="GO" id="GO:0120104">
    <property type="term" value="C:mitotic actomyosin contractile ring, proximal layer"/>
    <property type="evidence" value="ECO:0007669"/>
    <property type="project" value="TreeGrafter"/>
</dbReference>
<feature type="region of interest" description="Disordered" evidence="13">
    <location>
        <begin position="295"/>
        <end position="378"/>
    </location>
</feature>
<keyword evidence="8" id="KW-1015">Disulfide bond</keyword>
<evidence type="ECO:0000259" key="15">
    <source>
        <dbReference type="PROSITE" id="PS51741"/>
    </source>
</evidence>
<evidence type="ECO:0000256" key="13">
    <source>
        <dbReference type="SAM" id="MobiDB-lite"/>
    </source>
</evidence>
<sequence length="1463" mass="158711">MGLETTNLISPVSFAEHFWGKNERGADMLAERLRHSKQTCEELRKMLLTRAQIEEEYGERLLKLASYPLGTREIGTFGDAINSVQAAIETTARAHLELVQNVRYNIEQPLSQFILDQREVRKAQQSLVDSSKGLKDLHTANVLRAREIYEAECSKLYELESSLETVDETMREQHQDEIDYLKKKIAGADEEYRRAAEVLAQVTEKWNSDWTDTCDVYQKLEEQRLVFLRNQLWTLSNVLSSTYVLDDQSCERVRISLESCDVGEDMQIFVDMSGTGTDIPEPISYQNFYASLDSRGLDEEEEDDDSPTARLPHVSRHFVQDDVPPVPPPKDTPFHGKRDPGTGSPSGLAVGEARHASRSTATNIQAATGTSDPNRNRTSSIADDLIMSVQNAIEQVTGGSKGGEEAPQTEHPTTSVPEGNQVSPSLSKEGVPPSSEQPSHAKEAAMASVAAGALAVAAEHAINRDENTAHTRPENVAAEEQPIKSSNTEQTLVAEPSPSESEQRPSGATVARQQSISPAADDRQDLAAVRSDDQTRDGAAVEEAPTTSPRDDRWLPAHVILGAGTSQSILANPPSHGSSVGALSGEGKQDGTPGMMSPTPAVSNGNNNQSDSRSQQPLPVAQDSTTALPIPVEKDPSQPSTKPRQPTLNKVPEAWYQGRPKIQYRHSRARQSSLKDESSATEAQQSSSMSTTITGPKDAATSFLNASTPTSPLQKAVETPQPVALTAAFTEPGQRQQEPTAAEAAQAAQAAPVAAVALPESMLVVHQEPIKKPQALPGVQAPAAASGSSNPPQEDDDIPLAALAAKTPQEQEGGQQDKEPHDTQPMDEDDFGPTATYFDPTVPQAGEELGQNVITFPDEIPNFTSPGLAPYQQNIYAAPPATSATNPLIASAFASEPQAEQLTSPAGYQSLVFPTSIVQSRPKVSPFLARAASLIEQSAGSPTPQDQREPLAQSVPNNGRPQQRYSTMPVTFNTPYEQRQANTAGLTRQVSVNGPRPLKLNSDGRTAITKSPDISEEEGNSQTAGGDAKEWTSFINFDSVQPRISPDPRYGPTSSQSQPFGQSQQAQRPLNEPSYFSMQGANLTAPQDGNLASVTPQSHDSKDNAGLAAKMSSTVKSLIQKTSEETPKKEKKAPLFSPKEKKEDKEGKNARFSLNVFKKDKEKGGKSPNVNNRTDASSLNGQAQSFAEKFGPTQQMQTYSSPTPQGYQYPTFNGPIRSSADFQQGQYNQFSPASVPRPGSGSLSHNQFSPVSLPVQATANLYPEIYPENNGQQHVMSQNGRLDSVRPSLPTQLKDGTPIIDYVVAGWDYEAKWCEKQNVGSTAELNQWSNPERLSSGGAIMKTLGNETLKAELGRSTWKLLHTMTARYPLTPTPDERESLKLFILLLGRLYPCGECAEHFQKLIAKNPPQTSSRDAASQWACAIHNMVNEQLNKELFDCSMVATMYKCGCDDESVQASTSIDS</sequence>
<feature type="domain" description="F-BAR" evidence="15">
    <location>
        <begin position="12"/>
        <end position="265"/>
    </location>
</feature>
<dbReference type="PANTHER" id="PTHR23065:SF7">
    <property type="entry name" value="NOSTRIN, ISOFORM H"/>
    <property type="match status" value="1"/>
</dbReference>
<feature type="compositionally biased region" description="Low complexity" evidence="13">
    <location>
        <begin position="736"/>
        <end position="753"/>
    </location>
</feature>
<feature type="region of interest" description="Disordered" evidence="13">
    <location>
        <begin position="935"/>
        <end position="1177"/>
    </location>
</feature>
<dbReference type="OrthoDB" id="59470at2759"/>
<feature type="compositionally biased region" description="Low complexity" evidence="13">
    <location>
        <begin position="1054"/>
        <end position="1067"/>
    </location>
</feature>
<feature type="compositionally biased region" description="Polar residues" evidence="13">
    <location>
        <begin position="1111"/>
        <end position="1120"/>
    </location>
</feature>
<dbReference type="PROSITE" id="PS51741">
    <property type="entry name" value="F_BAR"/>
    <property type="match status" value="1"/>
</dbReference>
<feature type="coiled-coil region" evidence="12">
    <location>
        <begin position="171"/>
        <end position="205"/>
    </location>
</feature>
<dbReference type="InterPro" id="IPR031160">
    <property type="entry name" value="F_BAR_dom"/>
</dbReference>
<feature type="compositionally biased region" description="Polar residues" evidence="13">
    <location>
        <begin position="637"/>
        <end position="648"/>
    </location>
</feature>
<feature type="compositionally biased region" description="Basic and acidic residues" evidence="13">
    <location>
        <begin position="461"/>
        <end position="473"/>
    </location>
</feature>
<dbReference type="GO" id="GO:0009898">
    <property type="term" value="C:cytoplasmic side of plasma membrane"/>
    <property type="evidence" value="ECO:0007669"/>
    <property type="project" value="TreeGrafter"/>
</dbReference>
<feature type="compositionally biased region" description="Basic and acidic residues" evidence="13">
    <location>
        <begin position="815"/>
        <end position="824"/>
    </location>
</feature>
<keyword evidence="7 11" id="KW-0560">Oxidoreductase</keyword>
<dbReference type="Proteomes" id="UP000242875">
    <property type="component" value="Unassembled WGS sequence"/>
</dbReference>
<feature type="compositionally biased region" description="Polar residues" evidence="13">
    <location>
        <begin position="1168"/>
        <end position="1177"/>
    </location>
</feature>
<evidence type="ECO:0000313" key="16">
    <source>
        <dbReference type="EMBL" id="OZJ05580.1"/>
    </source>
</evidence>
<dbReference type="Pfam" id="PF04777">
    <property type="entry name" value="Evr1_Alr"/>
    <property type="match status" value="1"/>
</dbReference>
<feature type="domain" description="ERV/ALR sulfhydryl oxidase" evidence="14">
    <location>
        <begin position="1346"/>
        <end position="1446"/>
    </location>
</feature>
<feature type="compositionally biased region" description="Polar residues" evidence="13">
    <location>
        <begin position="954"/>
        <end position="992"/>
    </location>
</feature>
<keyword evidence="4" id="KW-0597">Phosphoprotein</keyword>
<feature type="compositionally biased region" description="Low complexity" evidence="13">
    <location>
        <begin position="495"/>
        <end position="506"/>
    </location>
</feature>
<feature type="compositionally biased region" description="Polar residues" evidence="13">
    <location>
        <begin position="358"/>
        <end position="378"/>
    </location>
</feature>
<dbReference type="FunFam" id="1.20.120.310:FF:000002">
    <property type="entry name" value="Sulfhydryl oxidase"/>
    <property type="match status" value="1"/>
</dbReference>
<dbReference type="PANTHER" id="PTHR23065">
    <property type="entry name" value="PROLINE-SERINE-THREONINE PHOSPHATASE INTERACTING PROTEIN 1"/>
    <property type="match status" value="1"/>
</dbReference>
<feature type="region of interest" description="Disordered" evidence="13">
    <location>
        <begin position="774"/>
        <end position="843"/>
    </location>
</feature>
<organism evidence="16 17">
    <name type="scientific">Bifiguratus adelaidae</name>
    <dbReference type="NCBI Taxonomy" id="1938954"/>
    <lineage>
        <taxon>Eukaryota</taxon>
        <taxon>Fungi</taxon>
        <taxon>Fungi incertae sedis</taxon>
        <taxon>Mucoromycota</taxon>
        <taxon>Mucoromycotina</taxon>
        <taxon>Endogonomycetes</taxon>
        <taxon>Endogonales</taxon>
        <taxon>Endogonales incertae sedis</taxon>
        <taxon>Bifiguratus</taxon>
    </lineage>
</organism>
<dbReference type="Pfam" id="PF00611">
    <property type="entry name" value="FCH"/>
    <property type="match status" value="1"/>
</dbReference>
<comment type="caution">
    <text evidence="16">The sequence shown here is derived from an EMBL/GenBank/DDBJ whole genome shotgun (WGS) entry which is preliminary data.</text>
</comment>
<keyword evidence="10 12" id="KW-0175">Coiled coil</keyword>
<gene>
    <name evidence="16" type="ORF">BZG36_01725</name>
</gene>
<evidence type="ECO:0000256" key="12">
    <source>
        <dbReference type="SAM" id="Coils"/>
    </source>
</evidence>
<keyword evidence="6 11" id="KW-0274">FAD</keyword>
<feature type="compositionally biased region" description="Polar residues" evidence="13">
    <location>
        <begin position="600"/>
        <end position="627"/>
    </location>
</feature>
<dbReference type="SUPFAM" id="SSF69000">
    <property type="entry name" value="FAD-dependent thiol oxidase"/>
    <property type="match status" value="1"/>
</dbReference>
<dbReference type="PROSITE" id="PS51324">
    <property type="entry name" value="ERV_ALR"/>
    <property type="match status" value="1"/>
</dbReference>
<feature type="compositionally biased region" description="Low complexity" evidence="13">
    <location>
        <begin position="781"/>
        <end position="792"/>
    </location>
</feature>
<feature type="compositionally biased region" description="Basic and acidic residues" evidence="13">
    <location>
        <begin position="1138"/>
        <end position="1149"/>
    </location>
</feature>
<evidence type="ECO:0000256" key="4">
    <source>
        <dbReference type="ARBA" id="ARBA00022553"/>
    </source>
</evidence>
<proteinExistence type="predicted"/>
<protein>
    <recommendedName>
        <fullName evidence="11">Sulfhydryl oxidase</fullName>
        <ecNumber evidence="11">1.8.3.2</ecNumber>
    </recommendedName>
</protein>
<evidence type="ECO:0000259" key="14">
    <source>
        <dbReference type="PROSITE" id="PS51324"/>
    </source>
</evidence>
<evidence type="ECO:0000256" key="8">
    <source>
        <dbReference type="ARBA" id="ARBA00023157"/>
    </source>
</evidence>